<keyword evidence="5" id="KW-0997">Cell inner membrane</keyword>
<gene>
    <name evidence="5" type="primary">yciB</name>
    <name evidence="6" type="ORF">ABEG18_23295</name>
</gene>
<keyword evidence="2 5" id="KW-0812">Transmembrane</keyword>
<dbReference type="EMBL" id="CP157484">
    <property type="protein sequence ID" value="XBO41860.1"/>
    <property type="molecule type" value="Genomic_DNA"/>
</dbReference>
<feature type="transmembrane region" description="Helical" evidence="5">
    <location>
        <begin position="87"/>
        <end position="107"/>
    </location>
</feature>
<dbReference type="HAMAP" id="MF_00189">
    <property type="entry name" value="YciB"/>
    <property type="match status" value="1"/>
</dbReference>
<dbReference type="PANTHER" id="PTHR36917">
    <property type="entry name" value="INTRACELLULAR SEPTATION PROTEIN A-RELATED"/>
    <property type="match status" value="1"/>
</dbReference>
<comment type="function">
    <text evidence="5">Plays a role in cell envelope biogenesis, maintenance of cell envelope integrity and membrane homeostasis.</text>
</comment>
<keyword evidence="4 5" id="KW-0472">Membrane</keyword>
<evidence type="ECO:0000256" key="3">
    <source>
        <dbReference type="ARBA" id="ARBA00022989"/>
    </source>
</evidence>
<name>A0AAU7JNP7_9HYPH</name>
<dbReference type="GO" id="GO:0005886">
    <property type="term" value="C:plasma membrane"/>
    <property type="evidence" value="ECO:0007669"/>
    <property type="project" value="UniProtKB-SubCell"/>
</dbReference>
<feature type="transmembrane region" description="Helical" evidence="5">
    <location>
        <begin position="151"/>
        <end position="169"/>
    </location>
</feature>
<dbReference type="NCBIfam" id="TIGR00997">
    <property type="entry name" value="ispZ"/>
    <property type="match status" value="1"/>
</dbReference>
<accession>A0AAU7JNP7</accession>
<reference evidence="6" key="1">
    <citation type="submission" date="2024-05" db="EMBL/GenBank/DDBJ databases">
        <authorList>
            <person name="Kim S."/>
            <person name="Heo J."/>
            <person name="Choi H."/>
            <person name="Choi Y."/>
            <person name="Kwon S.-W."/>
            <person name="Kim Y."/>
        </authorList>
    </citation>
    <scope>NUCLEOTIDE SEQUENCE</scope>
    <source>
        <strain evidence="6">KACC 23698</strain>
    </source>
</reference>
<proteinExistence type="inferred from homology"/>
<dbReference type="AlphaFoldDB" id="A0AAU7JNP7"/>
<protein>
    <recommendedName>
        <fullName evidence="5">Inner membrane-spanning protein YciB</fullName>
    </recommendedName>
</protein>
<dbReference type="PANTHER" id="PTHR36917:SF1">
    <property type="entry name" value="INNER MEMBRANE-SPANNING PROTEIN YCIB"/>
    <property type="match status" value="1"/>
</dbReference>
<feature type="transmembrane region" description="Helical" evidence="5">
    <location>
        <begin position="56"/>
        <end position="75"/>
    </location>
</feature>
<evidence type="ECO:0000256" key="2">
    <source>
        <dbReference type="ARBA" id="ARBA00022692"/>
    </source>
</evidence>
<comment type="subcellular location">
    <subcellularLocation>
        <location evidence="5">Cell inner membrane</location>
        <topology evidence="5">Multi-pass membrane protein</topology>
    </subcellularLocation>
</comment>
<dbReference type="RefSeq" id="WP_406858692.1">
    <property type="nucleotide sequence ID" value="NZ_CP157484.1"/>
</dbReference>
<dbReference type="Pfam" id="PF04279">
    <property type="entry name" value="IspA"/>
    <property type="match status" value="1"/>
</dbReference>
<evidence type="ECO:0000256" key="1">
    <source>
        <dbReference type="ARBA" id="ARBA00022475"/>
    </source>
</evidence>
<comment type="similarity">
    <text evidence="5">Belongs to the YciB family.</text>
</comment>
<feature type="transmembrane region" description="Helical" evidence="5">
    <location>
        <begin position="30"/>
        <end position="50"/>
    </location>
</feature>
<evidence type="ECO:0000256" key="5">
    <source>
        <dbReference type="HAMAP-Rule" id="MF_00189"/>
    </source>
</evidence>
<feature type="transmembrane region" description="Helical" evidence="5">
    <location>
        <begin position="127"/>
        <end position="144"/>
    </location>
</feature>
<dbReference type="NCBIfam" id="NF001323">
    <property type="entry name" value="PRK00259.1-1"/>
    <property type="match status" value="1"/>
</dbReference>
<organism evidence="6">
    <name type="scientific">Alsobacter sp. KACC 23698</name>
    <dbReference type="NCBI Taxonomy" id="3149229"/>
    <lineage>
        <taxon>Bacteria</taxon>
        <taxon>Pseudomonadati</taxon>
        <taxon>Pseudomonadota</taxon>
        <taxon>Alphaproteobacteria</taxon>
        <taxon>Hyphomicrobiales</taxon>
        <taxon>Alsobacteraceae</taxon>
        <taxon>Alsobacter</taxon>
    </lineage>
</organism>
<evidence type="ECO:0000313" key="6">
    <source>
        <dbReference type="EMBL" id="XBO41860.1"/>
    </source>
</evidence>
<dbReference type="InterPro" id="IPR006008">
    <property type="entry name" value="YciB"/>
</dbReference>
<evidence type="ECO:0000256" key="4">
    <source>
        <dbReference type="ARBA" id="ARBA00023136"/>
    </source>
</evidence>
<sequence length="187" mass="20830">MRKLNPILKLALEMGPLVIFFLANQRAGIFIATGVFMAAVLVSLAVSYALTRHLPIMPMVTAVVVLVFGGLTLWLQDDHFIKLKPTIVNSLFGVVLLGGLAFGRPLLPVVLDTVFQLDDAGWRKLTFRWGLFFFALAAINEVVWRTQTTDFWVNFKVFGIMPLTLAFALSQTPLILRHEVKEATTAE</sequence>
<keyword evidence="1 5" id="KW-1003">Cell membrane</keyword>
<keyword evidence="3 5" id="KW-1133">Transmembrane helix</keyword>